<dbReference type="PROSITE" id="PS51257">
    <property type="entry name" value="PROKAR_LIPOPROTEIN"/>
    <property type="match status" value="1"/>
</dbReference>
<keyword evidence="3" id="KW-0813">Transport</keyword>
<reference evidence="7 8" key="1">
    <citation type="submission" date="2020-08" db="EMBL/GenBank/DDBJ databases">
        <title>Genomic Encyclopedia of Type Strains, Phase IV (KMG-IV): sequencing the most valuable type-strain genomes for metagenomic binning, comparative biology and taxonomic classification.</title>
        <authorList>
            <person name="Goeker M."/>
        </authorList>
    </citation>
    <scope>NUCLEOTIDE SEQUENCE [LARGE SCALE GENOMIC DNA]</scope>
    <source>
        <strain evidence="7 8">DSM 24696</strain>
    </source>
</reference>
<comment type="similarity">
    <text evidence="2">Belongs to the bacterial solute-binding protein 1 family.</text>
</comment>
<sequence>MKRKLSLFMILLLSLMVLAMGCSADETSSDEGNESTNGETTQDAEPVSIQLAIEATGSIPEELQKQMDRFNEVNENIEVEVRTFSGGDSYNQAIMGQVAGGVAPDVFLIDGGHRIQMFSESDAILSLDDIVESEGVDLATFEESILNAFVVEDELFAIPKDYNTTALFYHKDLLEEKGLTAPETWDDLKEVASELTTEDQYGFGITPQINYFLPFVESTGLELVGPEGIMNENLKADEHVQSLELLETMFIEDESATSPQMVGAGWDGEMFANQQVAMVYGGSWIPGVLNDNPDLEVGVTPLPVSNTEASMLYTAGWAISSESKHPEAALELIEFLTSDEELVKGHDAGLIGLPPTTTAMEKLIDEKDDDPFLTVYSEVVEYGTPFGWIDPRFVDDYNQKLEELLYKPGERTITDILSDLE</sequence>
<feature type="signal peptide" evidence="6">
    <location>
        <begin position="1"/>
        <end position="19"/>
    </location>
</feature>
<dbReference type="PANTHER" id="PTHR43649:SF31">
    <property type="entry name" value="SN-GLYCEROL-3-PHOSPHATE-BINDING PERIPLASMIC PROTEIN UGPB"/>
    <property type="match status" value="1"/>
</dbReference>
<dbReference type="GO" id="GO:0030313">
    <property type="term" value="C:cell envelope"/>
    <property type="evidence" value="ECO:0007669"/>
    <property type="project" value="UniProtKB-SubCell"/>
</dbReference>
<proteinExistence type="inferred from homology"/>
<dbReference type="InterPro" id="IPR006059">
    <property type="entry name" value="SBP"/>
</dbReference>
<feature type="chain" id="PRO_5039379467" evidence="6">
    <location>
        <begin position="20"/>
        <end position="421"/>
    </location>
</feature>
<comment type="subcellular location">
    <subcellularLocation>
        <location evidence="1">Cell envelope</location>
    </subcellularLocation>
</comment>
<organism evidence="7 8">
    <name type="scientific">Texcoconibacillus texcoconensis</name>
    <dbReference type="NCBI Taxonomy" id="1095777"/>
    <lineage>
        <taxon>Bacteria</taxon>
        <taxon>Bacillati</taxon>
        <taxon>Bacillota</taxon>
        <taxon>Bacilli</taxon>
        <taxon>Bacillales</taxon>
        <taxon>Bacillaceae</taxon>
        <taxon>Texcoconibacillus</taxon>
    </lineage>
</organism>
<comment type="caution">
    <text evidence="7">The sequence shown here is derived from an EMBL/GenBank/DDBJ whole genome shotgun (WGS) entry which is preliminary data.</text>
</comment>
<dbReference type="EMBL" id="JACHHB010000008">
    <property type="protein sequence ID" value="MBB5173888.1"/>
    <property type="molecule type" value="Genomic_DNA"/>
</dbReference>
<evidence type="ECO:0000256" key="2">
    <source>
        <dbReference type="ARBA" id="ARBA00008520"/>
    </source>
</evidence>
<dbReference type="PANTHER" id="PTHR43649">
    <property type="entry name" value="ARABINOSE-BINDING PROTEIN-RELATED"/>
    <property type="match status" value="1"/>
</dbReference>
<keyword evidence="7" id="KW-0762">Sugar transport</keyword>
<name>A0A840QRD0_9BACI</name>
<evidence type="ECO:0000313" key="8">
    <source>
        <dbReference type="Proteomes" id="UP000551878"/>
    </source>
</evidence>
<protein>
    <submittedName>
        <fullName evidence="7">Multiple sugar transport system substrate-binding protein</fullName>
    </submittedName>
</protein>
<keyword evidence="8" id="KW-1185">Reference proteome</keyword>
<evidence type="ECO:0000256" key="3">
    <source>
        <dbReference type="ARBA" id="ARBA00022448"/>
    </source>
</evidence>
<dbReference type="Proteomes" id="UP000551878">
    <property type="component" value="Unassembled WGS sequence"/>
</dbReference>
<evidence type="ECO:0000256" key="1">
    <source>
        <dbReference type="ARBA" id="ARBA00004196"/>
    </source>
</evidence>
<evidence type="ECO:0000256" key="6">
    <source>
        <dbReference type="SAM" id="SignalP"/>
    </source>
</evidence>
<feature type="region of interest" description="Disordered" evidence="5">
    <location>
        <begin position="25"/>
        <end position="46"/>
    </location>
</feature>
<dbReference type="InterPro" id="IPR050490">
    <property type="entry name" value="Bact_solute-bd_prot1"/>
</dbReference>
<feature type="compositionally biased region" description="Polar residues" evidence="5">
    <location>
        <begin position="34"/>
        <end position="43"/>
    </location>
</feature>
<dbReference type="Pfam" id="PF01547">
    <property type="entry name" value="SBP_bac_1"/>
    <property type="match status" value="1"/>
</dbReference>
<dbReference type="Gene3D" id="3.40.190.10">
    <property type="entry name" value="Periplasmic binding protein-like II"/>
    <property type="match status" value="1"/>
</dbReference>
<dbReference type="RefSeq" id="WP_184664321.1">
    <property type="nucleotide sequence ID" value="NZ_JACHHB010000008.1"/>
</dbReference>
<gene>
    <name evidence="7" type="ORF">HNQ41_002078</name>
</gene>
<evidence type="ECO:0000256" key="4">
    <source>
        <dbReference type="ARBA" id="ARBA00022729"/>
    </source>
</evidence>
<accession>A0A840QRD0</accession>
<evidence type="ECO:0000256" key="5">
    <source>
        <dbReference type="SAM" id="MobiDB-lite"/>
    </source>
</evidence>
<dbReference type="AlphaFoldDB" id="A0A840QRD0"/>
<evidence type="ECO:0000313" key="7">
    <source>
        <dbReference type="EMBL" id="MBB5173888.1"/>
    </source>
</evidence>
<dbReference type="SUPFAM" id="SSF53850">
    <property type="entry name" value="Periplasmic binding protein-like II"/>
    <property type="match status" value="1"/>
</dbReference>
<keyword evidence="4 6" id="KW-0732">Signal</keyword>